<dbReference type="UniPathway" id="UPA00885"/>
<accession>U5EXE7</accession>
<evidence type="ECO:0000313" key="7">
    <source>
        <dbReference type="EMBL" id="JAB58886.1"/>
    </source>
</evidence>
<comment type="similarity">
    <text evidence="2 5">Belongs to the ubiquitin-activating E1 family. ULA1 subfamily.</text>
</comment>
<dbReference type="PANTHER" id="PTHR10953">
    <property type="entry name" value="UBIQUITIN-ACTIVATING ENZYME E1"/>
    <property type="match status" value="1"/>
</dbReference>
<keyword evidence="4 5" id="KW-0833">Ubl conjugation pathway</keyword>
<name>U5EXE7_9DIPT</name>
<dbReference type="InterPro" id="IPR030667">
    <property type="entry name" value="APP-BP1"/>
</dbReference>
<evidence type="ECO:0000256" key="5">
    <source>
        <dbReference type="PIRNR" id="PIRNR039099"/>
    </source>
</evidence>
<dbReference type="Gene3D" id="3.40.50.720">
    <property type="entry name" value="NAD(P)-binding Rossmann-like Domain"/>
    <property type="match status" value="2"/>
</dbReference>
<dbReference type="Pfam" id="PF00899">
    <property type="entry name" value="ThiF"/>
    <property type="match status" value="1"/>
</dbReference>
<reference evidence="7" key="1">
    <citation type="journal article" date="2014" name="Insect Biochem. Mol. Biol.">
        <title>An insight into the sialome of the frog biting fly, Corethrella appendiculata.</title>
        <authorList>
            <person name="Ribeiro J.M.C."/>
            <person name="Chagas A.C."/>
            <person name="Pham V.M."/>
            <person name="Lounibos L.P."/>
            <person name="Calvo E."/>
        </authorList>
    </citation>
    <scope>NUCLEOTIDE SEQUENCE</scope>
    <source>
        <tissue evidence="7">Salivary glands</tissue>
    </source>
</reference>
<dbReference type="AlphaFoldDB" id="U5EXE7"/>
<dbReference type="EMBL" id="GANO01000985">
    <property type="protein sequence ID" value="JAB58886.1"/>
    <property type="molecule type" value="mRNA"/>
</dbReference>
<evidence type="ECO:0000256" key="1">
    <source>
        <dbReference type="ARBA" id="ARBA00005032"/>
    </source>
</evidence>
<feature type="domain" description="THIF-type NAD/FAD binding fold" evidence="6">
    <location>
        <begin position="18"/>
        <end position="519"/>
    </location>
</feature>
<dbReference type="CDD" id="cd01493">
    <property type="entry name" value="APPBP1_RUB"/>
    <property type="match status" value="1"/>
</dbReference>
<comment type="pathway">
    <text evidence="1 5">Protein modification; protein neddylation.</text>
</comment>
<dbReference type="GO" id="GO:0005737">
    <property type="term" value="C:cytoplasm"/>
    <property type="evidence" value="ECO:0007669"/>
    <property type="project" value="TreeGrafter"/>
</dbReference>
<dbReference type="InterPro" id="IPR045886">
    <property type="entry name" value="ThiF/MoeB/HesA"/>
</dbReference>
<evidence type="ECO:0000256" key="4">
    <source>
        <dbReference type="ARBA" id="ARBA00022786"/>
    </source>
</evidence>
<evidence type="ECO:0000256" key="2">
    <source>
        <dbReference type="ARBA" id="ARBA00006868"/>
    </source>
</evidence>
<protein>
    <recommendedName>
        <fullName evidence="3 5">NEDD8-activating enzyme E1 regulatory subunit</fullName>
    </recommendedName>
</protein>
<dbReference type="SUPFAM" id="SSF69572">
    <property type="entry name" value="Activating enzymes of the ubiquitin-like proteins"/>
    <property type="match status" value="1"/>
</dbReference>
<dbReference type="InterPro" id="IPR035985">
    <property type="entry name" value="Ubiquitin-activating_enz"/>
</dbReference>
<dbReference type="PIRSF" id="PIRSF039099">
    <property type="entry name" value="APP-BP1"/>
    <property type="match status" value="1"/>
</dbReference>
<dbReference type="GO" id="GO:0019781">
    <property type="term" value="F:NEDD8 activating enzyme activity"/>
    <property type="evidence" value="ECO:0007669"/>
    <property type="project" value="UniProtKB-UniRule"/>
</dbReference>
<sequence>MSSPAPKSPELSEKNRKYDRQIRLWGEHGQTLLENAQICLINASALGTEILKGIVLPGIGGFTIIDNHLVTEEDIGSNFFLESSSINQSRGKTCMHFLTELNPDVLGDYVNENVDVIIENNPEFFKNFDVIVTTNIYNENTIVKLSNLLWDLNIPLIMCKSVGFYGLATIQIREHCVIETHPDNQQNDLRLEEPFETLKEHMAGVTLTKKSPWLIVLYRYLEKYKLENDNKFPSNYKEKCKLRDLIRSEMGNDEENYEEAIKAVNSSFGGGKPISSVLEILNDEQCVNLNKNSSAFWILARAVKDFVNNEGSGHLPLPGVLPDMTADTDSYIKLQNVYRNRAIHDAEIVYRYAEQLMKELNKPNDLITEKDARLFCKEAASIALYRGTKISEQYEKNYKATNIAEGLEMPDVSLMGHYVALRAMEKFITEHGYIPGECHIETDIARIKNIASKLINEWGINTPLSDDLVHEIVRIGGAEIHSISAFLGGCISHEIIKIVSKQYKPFNNTFIYDATTSQTAVVQF</sequence>
<dbReference type="InterPro" id="IPR000594">
    <property type="entry name" value="ThiF_NAD_FAD-bd"/>
</dbReference>
<dbReference type="PANTHER" id="PTHR10953:SF29">
    <property type="entry name" value="NEDD8-ACTIVATING ENZYME E1 REGULATORY SUBUNIT"/>
    <property type="match status" value="1"/>
</dbReference>
<proteinExistence type="evidence at transcript level"/>
<evidence type="ECO:0000256" key="3">
    <source>
        <dbReference type="ARBA" id="ARBA00015407"/>
    </source>
</evidence>
<organism evidence="7">
    <name type="scientific">Corethrella appendiculata</name>
    <dbReference type="NCBI Taxonomy" id="1370023"/>
    <lineage>
        <taxon>Eukaryota</taxon>
        <taxon>Metazoa</taxon>
        <taxon>Ecdysozoa</taxon>
        <taxon>Arthropoda</taxon>
        <taxon>Hexapoda</taxon>
        <taxon>Insecta</taxon>
        <taxon>Pterygota</taxon>
        <taxon>Neoptera</taxon>
        <taxon>Endopterygota</taxon>
        <taxon>Diptera</taxon>
        <taxon>Nematocera</taxon>
        <taxon>Culicoidea</taxon>
        <taxon>Chaoboridae</taxon>
        <taxon>Corethrella</taxon>
    </lineage>
</organism>
<dbReference type="GO" id="GO:0045116">
    <property type="term" value="P:protein neddylation"/>
    <property type="evidence" value="ECO:0007669"/>
    <property type="project" value="UniProtKB-UniRule"/>
</dbReference>
<evidence type="ECO:0000259" key="6">
    <source>
        <dbReference type="Pfam" id="PF00899"/>
    </source>
</evidence>